<comment type="similarity">
    <text evidence="2">Belongs to the peptidase S54 family.</text>
</comment>
<dbReference type="InterPro" id="IPR035952">
    <property type="entry name" value="Rhomboid-like_sf"/>
</dbReference>
<dbReference type="SUPFAM" id="SSF144091">
    <property type="entry name" value="Rhomboid-like"/>
    <property type="match status" value="1"/>
</dbReference>
<keyword evidence="6 7" id="KW-0472">Membrane</keyword>
<keyword evidence="3 7" id="KW-0812">Transmembrane</keyword>
<gene>
    <name evidence="9" type="ordered locus">SGRA_2197</name>
</gene>
<feature type="transmembrane region" description="Helical" evidence="7">
    <location>
        <begin position="90"/>
        <end position="111"/>
    </location>
</feature>
<feature type="transmembrane region" description="Helical" evidence="7">
    <location>
        <begin position="163"/>
        <end position="184"/>
    </location>
</feature>
<proteinExistence type="inferred from homology"/>
<dbReference type="AlphaFoldDB" id="H6L399"/>
<dbReference type="PANTHER" id="PTHR43731">
    <property type="entry name" value="RHOMBOID PROTEASE"/>
    <property type="match status" value="1"/>
</dbReference>
<dbReference type="RefSeq" id="WP_015692542.1">
    <property type="nucleotide sequence ID" value="NC_016940.1"/>
</dbReference>
<accession>H6L399</accession>
<feature type="domain" description="Peptidase S54 rhomboid" evidence="8">
    <location>
        <begin position="148"/>
        <end position="232"/>
    </location>
</feature>
<dbReference type="HOGENOM" id="CLU_055068_4_1_10"/>
<feature type="transmembrane region" description="Helical" evidence="7">
    <location>
        <begin position="191"/>
        <end position="207"/>
    </location>
</feature>
<dbReference type="InterPro" id="IPR050925">
    <property type="entry name" value="Rhomboid_protease_S54"/>
</dbReference>
<comment type="subcellular location">
    <subcellularLocation>
        <location evidence="1">Membrane</location>
        <topology evidence="1">Multi-pass membrane protein</topology>
    </subcellularLocation>
</comment>
<evidence type="ECO:0000259" key="8">
    <source>
        <dbReference type="Pfam" id="PF01694"/>
    </source>
</evidence>
<organism evidence="9 10">
    <name type="scientific">Saprospira grandis (strain Lewin)</name>
    <dbReference type="NCBI Taxonomy" id="984262"/>
    <lineage>
        <taxon>Bacteria</taxon>
        <taxon>Pseudomonadati</taxon>
        <taxon>Bacteroidota</taxon>
        <taxon>Saprospiria</taxon>
        <taxon>Saprospirales</taxon>
        <taxon>Saprospiraceae</taxon>
        <taxon>Saprospira</taxon>
    </lineage>
</organism>
<feature type="transmembrane region" description="Helical" evidence="7">
    <location>
        <begin position="213"/>
        <end position="233"/>
    </location>
</feature>
<dbReference type="InterPro" id="IPR022764">
    <property type="entry name" value="Peptidase_S54_rhomboid_dom"/>
</dbReference>
<keyword evidence="4" id="KW-0378">Hydrolase</keyword>
<name>H6L399_SAPGL</name>
<evidence type="ECO:0000256" key="4">
    <source>
        <dbReference type="ARBA" id="ARBA00022801"/>
    </source>
</evidence>
<evidence type="ECO:0000256" key="1">
    <source>
        <dbReference type="ARBA" id="ARBA00004141"/>
    </source>
</evidence>
<dbReference type="GO" id="GO:0004252">
    <property type="term" value="F:serine-type endopeptidase activity"/>
    <property type="evidence" value="ECO:0007669"/>
    <property type="project" value="InterPro"/>
</dbReference>
<feature type="transmembrane region" description="Helical" evidence="7">
    <location>
        <begin position="12"/>
        <end position="30"/>
    </location>
</feature>
<dbReference type="OrthoDB" id="9807874at2"/>
<feature type="domain" description="Peptidase S54 rhomboid" evidence="8">
    <location>
        <begin position="49"/>
        <end position="107"/>
    </location>
</feature>
<dbReference type="KEGG" id="sgn:SGRA_2197"/>
<dbReference type="eggNOG" id="COG0705">
    <property type="taxonomic scope" value="Bacteria"/>
</dbReference>
<evidence type="ECO:0000256" key="7">
    <source>
        <dbReference type="SAM" id="Phobius"/>
    </source>
</evidence>
<protein>
    <submittedName>
        <fullName evidence="9">Rhomboid family protein</fullName>
    </submittedName>
</protein>
<dbReference type="Proteomes" id="UP000007519">
    <property type="component" value="Chromosome"/>
</dbReference>
<reference evidence="9 10" key="1">
    <citation type="journal article" date="2012" name="Stand. Genomic Sci.">
        <title>Complete genome sequencing and analysis of Saprospira grandis str. Lewin, a predatory marine bacterium.</title>
        <authorList>
            <person name="Saw J.H."/>
            <person name="Yuryev A."/>
            <person name="Kanbe M."/>
            <person name="Hou S."/>
            <person name="Young A.G."/>
            <person name="Aizawa S."/>
            <person name="Alam M."/>
        </authorList>
    </citation>
    <scope>NUCLEOTIDE SEQUENCE [LARGE SCALE GENOMIC DNA]</scope>
    <source>
        <strain evidence="9 10">Lewin</strain>
    </source>
</reference>
<evidence type="ECO:0000256" key="6">
    <source>
        <dbReference type="ARBA" id="ARBA00023136"/>
    </source>
</evidence>
<dbReference type="Pfam" id="PF01694">
    <property type="entry name" value="Rhomboid"/>
    <property type="match status" value="2"/>
</dbReference>
<dbReference type="GO" id="GO:0016020">
    <property type="term" value="C:membrane"/>
    <property type="evidence" value="ECO:0007669"/>
    <property type="project" value="UniProtKB-SubCell"/>
</dbReference>
<keyword evidence="5 7" id="KW-1133">Transmembrane helix</keyword>
<evidence type="ECO:0000313" key="10">
    <source>
        <dbReference type="Proteomes" id="UP000007519"/>
    </source>
</evidence>
<evidence type="ECO:0000256" key="5">
    <source>
        <dbReference type="ARBA" id="ARBA00022989"/>
    </source>
</evidence>
<dbReference type="Gene3D" id="1.20.1540.10">
    <property type="entry name" value="Rhomboid-like"/>
    <property type="match status" value="1"/>
</dbReference>
<evidence type="ECO:0000313" key="9">
    <source>
        <dbReference type="EMBL" id="AFC24926.1"/>
    </source>
</evidence>
<feature type="transmembrane region" description="Helical" evidence="7">
    <location>
        <begin position="50"/>
        <end position="78"/>
    </location>
</feature>
<evidence type="ECO:0000256" key="3">
    <source>
        <dbReference type="ARBA" id="ARBA00022692"/>
    </source>
</evidence>
<sequence>MIGQSGMRLPEVVKNLIIINVIMYIVAMIFPEMNNMFAMYPIMSEHFRPYQIVTHMFMHSQYSITHIFFNMFALYMFGRDVEWRMGAKRFLLFYIITGLGAVFLHQLAGYIEFQYALEGLDPAVRDQFLEEGTYNRNISPDVRDQLQYAYDIMNVPAVGASGAIYGVLAAFGALFPNRMIMLLIPPIPMKAKYFVLIMGGLALYMGFSGQQAGVAHFAHLGGALFGYLMIWYWKKAGKLY</sequence>
<dbReference type="PANTHER" id="PTHR43731:SF14">
    <property type="entry name" value="PRESENILIN-ASSOCIATED RHOMBOID-LIKE PROTEIN, MITOCHONDRIAL"/>
    <property type="match status" value="1"/>
</dbReference>
<evidence type="ECO:0000256" key="2">
    <source>
        <dbReference type="ARBA" id="ARBA00009045"/>
    </source>
</evidence>
<keyword evidence="10" id="KW-1185">Reference proteome</keyword>
<dbReference type="STRING" id="984262.SGRA_2197"/>
<dbReference type="EMBL" id="CP002831">
    <property type="protein sequence ID" value="AFC24926.1"/>
    <property type="molecule type" value="Genomic_DNA"/>
</dbReference>